<feature type="domain" description="RNase H type-1" evidence="2">
    <location>
        <begin position="27"/>
        <end position="187"/>
    </location>
</feature>
<evidence type="ECO:0000313" key="3">
    <source>
        <dbReference type="EMBL" id="KAF4225948.1"/>
    </source>
</evidence>
<comment type="caution">
    <text evidence="3">The sequence shown here is derived from an EMBL/GenBank/DDBJ whole genome shotgun (WGS) entry which is preliminary data.</text>
</comment>
<dbReference type="Gene3D" id="3.30.420.10">
    <property type="entry name" value="Ribonuclease H-like superfamily/Ribonuclease H"/>
    <property type="match status" value="1"/>
</dbReference>
<feature type="region of interest" description="Disordered" evidence="1">
    <location>
        <begin position="1"/>
        <end position="20"/>
    </location>
</feature>
<keyword evidence="4" id="KW-1185">Reference proteome</keyword>
<dbReference type="InterPro" id="IPR002156">
    <property type="entry name" value="RNaseH_domain"/>
</dbReference>
<name>A0A8H4GPK8_9EURO</name>
<evidence type="ECO:0000259" key="2">
    <source>
        <dbReference type="PROSITE" id="PS50879"/>
    </source>
</evidence>
<feature type="compositionally biased region" description="Low complexity" evidence="1">
    <location>
        <begin position="362"/>
        <end position="382"/>
    </location>
</feature>
<sequence>MVEGEEPGEEVIRDLGGRTSIAEETRGSEDLAIRLSGATRSAEEARKEERSGIHKRVGTAAVCLDPPICIQRYLGTDLEHTVPVAEVAGLVLALRLLKRDLVPRDVQRAPPPSRGSRKRAEIYSDNQGTLRTLLDPKQGSGQYLVRELVDLLDWLDPVLDISFHWLAAHEGVAGNELADQKAKEAAGWRQGLTDGQCGPLPPVTLPDHPTRGPLDAWIKQYTKEQWEEAWRQSEHGRHLQRFLPEVTRHSIAIYDDLTPVECSVLAQMRTGKIGLNHYLSTINRADDPLCPCGRAPETTHHVLFSCTRYDDLRRAAWPEGGPRDLTEALTEKQYVRRAARFMLNTGRLTYLAEATEPAWLEPSAPSITPTGTASPPAAPTCAPAQYRPAETGVPQTPERHRFGGGAPETLAGLGICDI</sequence>
<protein>
    <recommendedName>
        <fullName evidence="2">RNase H type-1 domain-containing protein</fullName>
    </recommendedName>
</protein>
<dbReference type="InterPro" id="IPR012337">
    <property type="entry name" value="RNaseH-like_sf"/>
</dbReference>
<proteinExistence type="predicted"/>
<dbReference type="InterPro" id="IPR036397">
    <property type="entry name" value="RNaseH_sf"/>
</dbReference>
<reference evidence="3" key="2">
    <citation type="submission" date="2020-04" db="EMBL/GenBank/DDBJ databases">
        <authorList>
            <person name="Santos R.A.C."/>
            <person name="Steenwyk J.L."/>
            <person name="Rivero-Menendez O."/>
            <person name="Mead M.E."/>
            <person name="Silva L.P."/>
            <person name="Bastos R.W."/>
            <person name="Alastruey-Izquierdo A."/>
            <person name="Goldman G.H."/>
            <person name="Rokas A."/>
        </authorList>
    </citation>
    <scope>NUCLEOTIDE SEQUENCE</scope>
    <source>
        <strain evidence="3">CNM-CM6805</strain>
    </source>
</reference>
<dbReference type="GO" id="GO:0003676">
    <property type="term" value="F:nucleic acid binding"/>
    <property type="evidence" value="ECO:0007669"/>
    <property type="project" value="InterPro"/>
</dbReference>
<gene>
    <name evidence="3" type="ORF">CNMCM6805_005596</name>
</gene>
<dbReference type="CDD" id="cd09276">
    <property type="entry name" value="Rnase_HI_RT_non_LTR"/>
    <property type="match status" value="1"/>
</dbReference>
<dbReference type="GO" id="GO:0004523">
    <property type="term" value="F:RNA-DNA hybrid ribonuclease activity"/>
    <property type="evidence" value="ECO:0007669"/>
    <property type="project" value="InterPro"/>
</dbReference>
<feature type="compositionally biased region" description="Basic and acidic residues" evidence="1">
    <location>
        <begin position="10"/>
        <end position="20"/>
    </location>
</feature>
<dbReference type="AlphaFoldDB" id="A0A8H4GPK8"/>
<organism evidence="3 4">
    <name type="scientific">Aspergillus fumigatiaffinis</name>
    <dbReference type="NCBI Taxonomy" id="340414"/>
    <lineage>
        <taxon>Eukaryota</taxon>
        <taxon>Fungi</taxon>
        <taxon>Dikarya</taxon>
        <taxon>Ascomycota</taxon>
        <taxon>Pezizomycotina</taxon>
        <taxon>Eurotiomycetes</taxon>
        <taxon>Eurotiomycetidae</taxon>
        <taxon>Eurotiales</taxon>
        <taxon>Aspergillaceae</taxon>
        <taxon>Aspergillus</taxon>
        <taxon>Aspergillus subgen. Fumigati</taxon>
    </lineage>
</organism>
<dbReference type="EMBL" id="JAAAPX010000304">
    <property type="protein sequence ID" value="KAF4225948.1"/>
    <property type="molecule type" value="Genomic_DNA"/>
</dbReference>
<accession>A0A8H4GPK8</accession>
<dbReference type="Proteomes" id="UP000653565">
    <property type="component" value="Unassembled WGS sequence"/>
</dbReference>
<feature type="region of interest" description="Disordered" evidence="1">
    <location>
        <begin position="361"/>
        <end position="382"/>
    </location>
</feature>
<evidence type="ECO:0000256" key="1">
    <source>
        <dbReference type="SAM" id="MobiDB-lite"/>
    </source>
</evidence>
<reference evidence="3" key="1">
    <citation type="journal article" date="2020" name="bioRxiv">
        <title>Genomic and phenotypic heterogeneity of clinical isolates of the human pathogens Aspergillus fumigatus, Aspergillus lentulus and Aspergillus fumigatiaffinis.</title>
        <authorList>
            <person name="dos Santos R.A.C."/>
            <person name="Steenwyk J.L."/>
            <person name="Rivero-Menendez O."/>
            <person name="Mead M.E."/>
            <person name="Silva L.P."/>
            <person name="Bastos R.W."/>
            <person name="Alastruey-Izquierdo A."/>
            <person name="Goldman G.H."/>
            <person name="Rokas A."/>
        </authorList>
    </citation>
    <scope>NUCLEOTIDE SEQUENCE</scope>
    <source>
        <strain evidence="3">CNM-CM6805</strain>
    </source>
</reference>
<dbReference type="PROSITE" id="PS50879">
    <property type="entry name" value="RNASE_H_1"/>
    <property type="match status" value="1"/>
</dbReference>
<evidence type="ECO:0000313" key="4">
    <source>
        <dbReference type="Proteomes" id="UP000653565"/>
    </source>
</evidence>
<dbReference type="SUPFAM" id="SSF53098">
    <property type="entry name" value="Ribonuclease H-like"/>
    <property type="match status" value="1"/>
</dbReference>